<dbReference type="Proteomes" id="UP000242877">
    <property type="component" value="Unassembled WGS sequence"/>
</dbReference>
<evidence type="ECO:0000256" key="1">
    <source>
        <dbReference type="ARBA" id="ARBA00009078"/>
    </source>
</evidence>
<comment type="similarity">
    <text evidence="1">Belongs to the LTV1 family.</text>
</comment>
<dbReference type="EMBL" id="AZGZ01000024">
    <property type="protein sequence ID" value="KZZ88742.1"/>
    <property type="molecule type" value="Genomic_DNA"/>
</dbReference>
<sequence>MPPRKWIDKKNAATYQLFHRSQQDPLIHDNEADDRVLHQVSGPAIADAPKPKVVGKTLEQLQKEFNDEKLRKNEGEAANFGIYYDDTKYDYMQHLKELGGDGTGHYVEAPQPKTKSKMTSLEDALKATSLDDNVSQYHGDSFSMASTYSRKTTYQDQQEIPDAIAGFQPDMDPRLREALMALEDEAYVDEDGEDDIFDQLVADGEEVDPDEFRDTYIEDDEEGWESDATEKAPVQHRVTDAAGTKSKTGAEPFRIDNDKEGVPPQMPAEDDSIPDADPEDNDWMKEFAKFKKDAKAGQKPSAPTKAAAPSVSKMTASTMFTANGTPLRRKKRKGALTNPSAYSMTSSALNRTEGHRLLDDRFERIEALYALDEEGEEGFGDDMSMVSGMTGMSKMSKFSQFSEAPSLIDASGQAVPPSNFNSIMDGFLDNWQDRAPQTKRKGAKAKRGKNGNEVIGMRMLDEIRSELGPARIPAKVAAAKKA</sequence>
<dbReference type="VEuPathDB" id="FungiDB:AAP_04840"/>
<name>A0A167WEF9_9EURO</name>
<accession>A0A167WEF9</accession>
<dbReference type="AlphaFoldDB" id="A0A167WEF9"/>
<dbReference type="InterPro" id="IPR007307">
    <property type="entry name" value="Ltv1"/>
</dbReference>
<keyword evidence="4" id="KW-1185">Reference proteome</keyword>
<dbReference type="OrthoDB" id="5852896at2759"/>
<feature type="compositionally biased region" description="Acidic residues" evidence="2">
    <location>
        <begin position="217"/>
        <end position="227"/>
    </location>
</feature>
<feature type="compositionally biased region" description="Low complexity" evidence="2">
    <location>
        <begin position="297"/>
        <end position="313"/>
    </location>
</feature>
<evidence type="ECO:0000313" key="3">
    <source>
        <dbReference type="EMBL" id="KZZ88742.1"/>
    </source>
</evidence>
<dbReference type="GO" id="GO:0042274">
    <property type="term" value="P:ribosomal small subunit biogenesis"/>
    <property type="evidence" value="ECO:0007669"/>
    <property type="project" value="InterPro"/>
</dbReference>
<dbReference type="PANTHER" id="PTHR21531:SF0">
    <property type="entry name" value="PROTEIN LTV1 HOMOLOG"/>
    <property type="match status" value="1"/>
</dbReference>
<dbReference type="GO" id="GO:0005829">
    <property type="term" value="C:cytosol"/>
    <property type="evidence" value="ECO:0007669"/>
    <property type="project" value="TreeGrafter"/>
</dbReference>
<dbReference type="GO" id="GO:0030688">
    <property type="term" value="C:preribosome, small subunit precursor"/>
    <property type="evidence" value="ECO:0007669"/>
    <property type="project" value="TreeGrafter"/>
</dbReference>
<proteinExistence type="inferred from homology"/>
<comment type="caution">
    <text evidence="3">The sequence shown here is derived from an EMBL/GenBank/DDBJ whole genome shotgun (WGS) entry which is preliminary data.</text>
</comment>
<feature type="region of interest" description="Disordered" evidence="2">
    <location>
        <begin position="202"/>
        <end position="341"/>
    </location>
</feature>
<dbReference type="GO" id="GO:0005634">
    <property type="term" value="C:nucleus"/>
    <property type="evidence" value="ECO:0007669"/>
    <property type="project" value="TreeGrafter"/>
</dbReference>
<feature type="compositionally biased region" description="Acidic residues" evidence="2">
    <location>
        <begin position="268"/>
        <end position="281"/>
    </location>
</feature>
<gene>
    <name evidence="3" type="ORF">AAP_04840</name>
</gene>
<dbReference type="Pfam" id="PF04180">
    <property type="entry name" value="LTV"/>
    <property type="match status" value="1"/>
</dbReference>
<dbReference type="PANTHER" id="PTHR21531">
    <property type="entry name" value="LOW-TEMPERATURE VIABILITY PROTEIN LTV1-RELATED"/>
    <property type="match status" value="1"/>
</dbReference>
<organism evidence="3 4">
    <name type="scientific">Ascosphaera apis ARSEF 7405</name>
    <dbReference type="NCBI Taxonomy" id="392613"/>
    <lineage>
        <taxon>Eukaryota</taxon>
        <taxon>Fungi</taxon>
        <taxon>Dikarya</taxon>
        <taxon>Ascomycota</taxon>
        <taxon>Pezizomycotina</taxon>
        <taxon>Eurotiomycetes</taxon>
        <taxon>Eurotiomycetidae</taxon>
        <taxon>Onygenales</taxon>
        <taxon>Ascosphaeraceae</taxon>
        <taxon>Ascosphaera</taxon>
    </lineage>
</organism>
<feature type="compositionally biased region" description="Basic and acidic residues" evidence="2">
    <location>
        <begin position="282"/>
        <end position="296"/>
    </location>
</feature>
<feature type="compositionally biased region" description="Polar residues" evidence="2">
    <location>
        <begin position="314"/>
        <end position="324"/>
    </location>
</feature>
<evidence type="ECO:0000313" key="4">
    <source>
        <dbReference type="Proteomes" id="UP000242877"/>
    </source>
</evidence>
<protein>
    <submittedName>
        <fullName evidence="3">Low-temperature viability protein ltv1</fullName>
    </submittedName>
</protein>
<reference evidence="3 4" key="1">
    <citation type="journal article" date="2016" name="Genome Biol. Evol.">
        <title>Divergent and convergent evolution of fungal pathogenicity.</title>
        <authorList>
            <person name="Shang Y."/>
            <person name="Xiao G."/>
            <person name="Zheng P."/>
            <person name="Cen K."/>
            <person name="Zhan S."/>
            <person name="Wang C."/>
        </authorList>
    </citation>
    <scope>NUCLEOTIDE SEQUENCE [LARGE SCALE GENOMIC DNA]</scope>
    <source>
        <strain evidence="3 4">ARSEF 7405</strain>
    </source>
</reference>
<dbReference type="GO" id="GO:0000056">
    <property type="term" value="P:ribosomal small subunit export from nucleus"/>
    <property type="evidence" value="ECO:0007669"/>
    <property type="project" value="TreeGrafter"/>
</dbReference>
<evidence type="ECO:0000256" key="2">
    <source>
        <dbReference type="SAM" id="MobiDB-lite"/>
    </source>
</evidence>